<gene>
    <name evidence="1" type="ORF">I4901_15695</name>
</gene>
<organism evidence="1 2">
    <name type="scientific">Proteus terrae subsp. cibarius</name>
    <dbReference type="NCBI Taxonomy" id="626774"/>
    <lineage>
        <taxon>Bacteria</taxon>
        <taxon>Pseudomonadati</taxon>
        <taxon>Pseudomonadota</taxon>
        <taxon>Gammaproteobacteria</taxon>
        <taxon>Enterobacterales</taxon>
        <taxon>Morganellaceae</taxon>
        <taxon>Proteus</taxon>
    </lineage>
</organism>
<evidence type="ECO:0000313" key="2">
    <source>
        <dbReference type="Proteomes" id="UP000612266"/>
    </source>
</evidence>
<evidence type="ECO:0008006" key="3">
    <source>
        <dbReference type="Google" id="ProtNLM"/>
    </source>
</evidence>
<dbReference type="RefSeq" id="WP_196563940.1">
    <property type="nucleotide sequence ID" value="NZ_JADSJR010000025.1"/>
</dbReference>
<name>A0A8I1BNA5_9GAMM</name>
<accession>A0A8I1BNA5</accession>
<proteinExistence type="predicted"/>
<dbReference type="PROSITE" id="PS51257">
    <property type="entry name" value="PROKAR_LIPOPROTEIN"/>
    <property type="match status" value="1"/>
</dbReference>
<evidence type="ECO:0000313" key="1">
    <source>
        <dbReference type="EMBL" id="MBG2915812.1"/>
    </source>
</evidence>
<reference evidence="1" key="1">
    <citation type="submission" date="2020-11" db="EMBL/GenBank/DDBJ databases">
        <title>Enhanced detection system for hospital associated transmission using whole genome sequencing surveillance.</title>
        <authorList>
            <person name="Harrison L.H."/>
            <person name="Van Tyne D."/>
            <person name="Marsh J.W."/>
            <person name="Griffith M.P."/>
            <person name="Snyder D.J."/>
            <person name="Cooper V.S."/>
            <person name="Mustapha M."/>
        </authorList>
    </citation>
    <scope>NUCLEOTIDE SEQUENCE</scope>
    <source>
        <strain evidence="1">PR00070</strain>
    </source>
</reference>
<comment type="caution">
    <text evidence="1">The sequence shown here is derived from an EMBL/GenBank/DDBJ whole genome shotgun (WGS) entry which is preliminary data.</text>
</comment>
<protein>
    <recommendedName>
        <fullName evidence="3">Lipoprotein</fullName>
    </recommendedName>
</protein>
<sequence>MRNITLLLGAILLSGCTNFTAKQPYRSADGEQFLISADMPNGALKIRFNEIIVIDDNILNQDKSLSGAFSHKYTNVYTSTYKGKKVMARCNFPDKECDIFVDNDYAANLLLR</sequence>
<dbReference type="AlphaFoldDB" id="A0A8I1BNA5"/>
<dbReference type="Proteomes" id="UP000612266">
    <property type="component" value="Unassembled WGS sequence"/>
</dbReference>
<dbReference type="EMBL" id="JADSJR010000025">
    <property type="protein sequence ID" value="MBG2915812.1"/>
    <property type="molecule type" value="Genomic_DNA"/>
</dbReference>